<keyword evidence="2" id="KW-1185">Reference proteome</keyword>
<dbReference type="GO" id="GO:0007166">
    <property type="term" value="P:cell surface receptor signaling pathway"/>
    <property type="evidence" value="ECO:0007669"/>
    <property type="project" value="InterPro"/>
</dbReference>
<dbReference type="EMBL" id="JAACJL010000044">
    <property type="protein sequence ID" value="KAF4614758.1"/>
    <property type="molecule type" value="Genomic_DNA"/>
</dbReference>
<proteinExistence type="predicted"/>
<reference evidence="1 2" key="1">
    <citation type="submission" date="2019-12" db="EMBL/GenBank/DDBJ databases">
        <authorList>
            <person name="Floudas D."/>
            <person name="Bentzer J."/>
            <person name="Ahren D."/>
            <person name="Johansson T."/>
            <person name="Persson P."/>
            <person name="Tunlid A."/>
        </authorList>
    </citation>
    <scope>NUCLEOTIDE SEQUENCE [LARGE SCALE GENOMIC DNA]</scope>
    <source>
        <strain evidence="1 2">CBS 102.39</strain>
    </source>
</reference>
<dbReference type="Proteomes" id="UP000521872">
    <property type="component" value="Unassembled WGS sequence"/>
</dbReference>
<dbReference type="CDD" id="cd21037">
    <property type="entry name" value="MLKL_NTD"/>
    <property type="match status" value="1"/>
</dbReference>
<comment type="caution">
    <text evidence="1">The sequence shown here is derived from an EMBL/GenBank/DDBJ whole genome shotgun (WGS) entry which is preliminary data.</text>
</comment>
<protein>
    <submittedName>
        <fullName evidence="1">Uncharacterized protein</fullName>
    </submittedName>
</protein>
<accession>A0A8H4VLX0</accession>
<gene>
    <name evidence="1" type="ORF">D9613_003410</name>
</gene>
<dbReference type="InterPro" id="IPR036537">
    <property type="entry name" value="Adaptor_Cbl_N_dom_sf"/>
</dbReference>
<name>A0A8H4VLX0_9AGAR</name>
<organism evidence="1 2">
    <name type="scientific">Agrocybe pediades</name>
    <dbReference type="NCBI Taxonomy" id="84607"/>
    <lineage>
        <taxon>Eukaryota</taxon>
        <taxon>Fungi</taxon>
        <taxon>Dikarya</taxon>
        <taxon>Basidiomycota</taxon>
        <taxon>Agaricomycotina</taxon>
        <taxon>Agaricomycetes</taxon>
        <taxon>Agaricomycetidae</taxon>
        <taxon>Agaricales</taxon>
        <taxon>Agaricineae</taxon>
        <taxon>Strophariaceae</taxon>
        <taxon>Agrocybe</taxon>
    </lineage>
</organism>
<sequence length="902" mass="101392">MHRELHEQPVRPPMRSATFNTATSAVDPLVNNPSIGSALQVLESLADIGRAVPFIAPAFVLLKIIIDLERRAQDVDLKCTDLLERITFMLSHLPALQKIEIMPSTRQVIERVNDALKESASLIAAYRKQGRIVRRLAIGNREKFTICANTINDCCRDLLMSLQIHQTVKLDILTRDVPIDDEDKAAKTFVEKHGGSVEAVMHDRELVKEFAQQQHMVMDDSVMEQLNASITDSMKQNQTRLEGILRDNVNTAIADGLKNMAMELNALEAEQKFKCVQCDKDFTNYTNGPKACSFHRAEYDSWSKSYPCCSTSHPCQFNAHRSKHHCDYPYGTFFPRVWAITAYVDTKTEWAAVEDTNLETDQVQKASVSQLLRWVSRGGRVEENTLLVTVGRVWYSQPYYFNTFTANDMEEISKSVRLSRRTLIFRTSSDENEYAMAEWILSVSGKITGIRLTAKSATSVNPWVRVCPIDLKTCTKSGDILTLSEGGFRSYIPDSPYFLPETVTIGPILKDTQTRPARQFKTRSSPSLRVILKSMSDPPLEANIKGASTHCDYFFGKVSVFNNNAAGSLNPVTIASVSASYRMVGERDYTPVKECVVLEGLDAPVTIEPRQSWLLNLRITVLRSEEDVKLEMGWHHRAVVSRHRPIRIKLVVEDIEGEQCSLVLEHVYKPYAFEKRKDKDLGFFCFDNPQTCSRYSLRVEPADREEDVVKINGTEITVKRLVKTVYQALKTGKTEIDLEIGREQLGGEWEWAAYALVDISCLRVYAFKIVMQEGKTVPVKRLGCIGYVLCPNYGEVLNKTRPISYATEEVGLPAMEPYVMPLYPQDDTVDDFKPPVPPKPMTPIVEAPPSFPSTSSSNATQIPAELTARLTSIDTNLARIADALERLVGVLPGALPPNGFSH</sequence>
<dbReference type="AlphaFoldDB" id="A0A8H4VLX0"/>
<dbReference type="InterPro" id="IPR059179">
    <property type="entry name" value="MLKL-like_MCAfunc"/>
</dbReference>
<dbReference type="Gene3D" id="1.20.930.20">
    <property type="entry name" value="Adaptor protein Cbl, N-terminal domain"/>
    <property type="match status" value="1"/>
</dbReference>
<evidence type="ECO:0000313" key="1">
    <source>
        <dbReference type="EMBL" id="KAF4614758.1"/>
    </source>
</evidence>
<evidence type="ECO:0000313" key="2">
    <source>
        <dbReference type="Proteomes" id="UP000521872"/>
    </source>
</evidence>